<sequence>MLGSATASAKDHTDWALDFIDRAVSNEVTIGDEKCYMTWGDSDVVNIDGTDVEIGPWTGRSKGACFFVLSLKKAMGYADEDIRTLWLKSRPSSGELFDFINDSPAVGAPDREPENHFRRVVRAEDIQRGDVLVIDKTATYDGHTVIITGPAVEILPQINPRYAGTRQWAVPIVDSTSTAHGCNAAYPDSRWSGECTGGYMAPGAGTAFMRVYTDTLTRMLIGYTWSVTSSSSSYYSPSTRPYRIGRLFKLPEPQGDDLPPPPP</sequence>
<dbReference type="Proteomes" id="UP000075420">
    <property type="component" value="Unassembled WGS sequence"/>
</dbReference>
<gene>
    <name evidence="1" type="ORF">BE08_44585</name>
</gene>
<dbReference type="EMBL" id="JELY01003103">
    <property type="protein sequence ID" value="KYF50718.1"/>
    <property type="molecule type" value="Genomic_DNA"/>
</dbReference>
<proteinExistence type="predicted"/>
<organism evidence="1 2">
    <name type="scientific">Sorangium cellulosum</name>
    <name type="common">Polyangium cellulosum</name>
    <dbReference type="NCBI Taxonomy" id="56"/>
    <lineage>
        <taxon>Bacteria</taxon>
        <taxon>Pseudomonadati</taxon>
        <taxon>Myxococcota</taxon>
        <taxon>Polyangia</taxon>
        <taxon>Polyangiales</taxon>
        <taxon>Polyangiaceae</taxon>
        <taxon>Sorangium</taxon>
    </lineage>
</organism>
<accession>A0A150P5E2</accession>
<name>A0A150P5E2_SORCE</name>
<evidence type="ECO:0000313" key="2">
    <source>
        <dbReference type="Proteomes" id="UP000075420"/>
    </source>
</evidence>
<reference evidence="1 2" key="1">
    <citation type="submission" date="2014-02" db="EMBL/GenBank/DDBJ databases">
        <title>The small core and large imbalanced accessory genome model reveals a collaborative survival strategy of Sorangium cellulosum strains in nature.</title>
        <authorList>
            <person name="Han K."/>
            <person name="Peng R."/>
            <person name="Blom J."/>
            <person name="Li Y.-Z."/>
        </authorList>
    </citation>
    <scope>NUCLEOTIDE SEQUENCE [LARGE SCALE GENOMIC DNA]</scope>
    <source>
        <strain evidence="1 2">So0157-25</strain>
    </source>
</reference>
<dbReference type="AlphaFoldDB" id="A0A150P5E2"/>
<evidence type="ECO:0000313" key="1">
    <source>
        <dbReference type="EMBL" id="KYF50718.1"/>
    </source>
</evidence>
<protein>
    <submittedName>
        <fullName evidence="1">Uncharacterized protein</fullName>
    </submittedName>
</protein>
<comment type="caution">
    <text evidence="1">The sequence shown here is derived from an EMBL/GenBank/DDBJ whole genome shotgun (WGS) entry which is preliminary data.</text>
</comment>